<feature type="transmembrane region" description="Helical" evidence="1">
    <location>
        <begin position="12"/>
        <end position="32"/>
    </location>
</feature>
<keyword evidence="1" id="KW-1133">Transmembrane helix</keyword>
<keyword evidence="1" id="KW-0812">Transmembrane</keyword>
<accession>A0A7G9A4J6</accession>
<evidence type="ECO:0000313" key="2">
    <source>
        <dbReference type="EMBL" id="QNL31669.1"/>
    </source>
</evidence>
<protein>
    <submittedName>
        <fullName evidence="2">Uncharacterized protein</fullName>
    </submittedName>
</protein>
<proteinExistence type="predicted"/>
<dbReference type="EMBL" id="MT840188">
    <property type="protein sequence ID" value="QNL31669.1"/>
    <property type="molecule type" value="Genomic_DNA"/>
</dbReference>
<organism evidence="2">
    <name type="scientific">Bacteriophage sp</name>
    <dbReference type="NCBI Taxonomy" id="38018"/>
    <lineage>
        <taxon>Viruses</taxon>
    </lineage>
</organism>
<reference evidence="2" key="1">
    <citation type="submission" date="2020-07" db="EMBL/GenBank/DDBJ databases">
        <title>Dissolved microcystin release linked to lysis of a Microcystis spp. bloom in Lake Erie (USA) attributed to a novel cyanophage.</title>
        <authorList>
            <person name="McKindles K.M."/>
            <person name="Manes M.A."/>
            <person name="DeMarco J.R."/>
            <person name="McClure A."/>
            <person name="McKay R.M."/>
            <person name="Davis T.W."/>
            <person name="Bullerjahn G.S."/>
        </authorList>
    </citation>
    <scope>NUCLEOTIDE SEQUENCE</scope>
</reference>
<name>A0A7G9A4J6_9VIRU</name>
<evidence type="ECO:0000256" key="1">
    <source>
        <dbReference type="SAM" id="Phobius"/>
    </source>
</evidence>
<keyword evidence="1" id="KW-0472">Membrane</keyword>
<sequence length="108" mass="12644">MNHEINEILAFLFLTLPTLLLGLFIGVTIEYFSWSDTKNRKLDTDFKYRYKKPISVKEFAVENYISLKQSKQFLDNKLLEFGGIVVPKNGDSEYHFDIADNKNVFDKI</sequence>